<dbReference type="Proteomes" id="UP000030752">
    <property type="component" value="Unassembled WGS sequence"/>
</dbReference>
<keyword evidence="3 4" id="KW-0175">Coiled coil</keyword>
<evidence type="ECO:0000256" key="2">
    <source>
        <dbReference type="ARBA" id="ARBA00023034"/>
    </source>
</evidence>
<dbReference type="OrthoDB" id="74178at2759"/>
<proteinExistence type="predicted"/>
<dbReference type="AlphaFoldDB" id="W2S201"/>
<dbReference type="GO" id="GO:0005794">
    <property type="term" value="C:Golgi apparatus"/>
    <property type="evidence" value="ECO:0007669"/>
    <property type="project" value="UniProtKB-SubCell"/>
</dbReference>
<feature type="region of interest" description="Disordered" evidence="5">
    <location>
        <begin position="303"/>
        <end position="326"/>
    </location>
</feature>
<dbReference type="InterPro" id="IPR022091">
    <property type="entry name" value="TMF_TATA-bd"/>
</dbReference>
<feature type="region of interest" description="Disordered" evidence="5">
    <location>
        <begin position="34"/>
        <end position="207"/>
    </location>
</feature>
<dbReference type="eggNOG" id="KOG4673">
    <property type="taxonomic scope" value="Eukaryota"/>
</dbReference>
<dbReference type="EMBL" id="KB822719">
    <property type="protein sequence ID" value="ETN42078.1"/>
    <property type="molecule type" value="Genomic_DNA"/>
</dbReference>
<reference evidence="7 8" key="1">
    <citation type="submission" date="2013-03" db="EMBL/GenBank/DDBJ databases">
        <title>The Genome Sequence of Phialophora europaea CBS 101466.</title>
        <authorList>
            <consortium name="The Broad Institute Genomics Platform"/>
            <person name="Cuomo C."/>
            <person name="de Hoog S."/>
            <person name="Gorbushina A."/>
            <person name="Walker B."/>
            <person name="Young S.K."/>
            <person name="Zeng Q."/>
            <person name="Gargeya S."/>
            <person name="Fitzgerald M."/>
            <person name="Haas B."/>
            <person name="Abouelleil A."/>
            <person name="Allen A.W."/>
            <person name="Alvarado L."/>
            <person name="Arachchi H.M."/>
            <person name="Berlin A.M."/>
            <person name="Chapman S.B."/>
            <person name="Gainer-Dewar J."/>
            <person name="Goldberg J."/>
            <person name="Griggs A."/>
            <person name="Gujja S."/>
            <person name="Hansen M."/>
            <person name="Howarth C."/>
            <person name="Imamovic A."/>
            <person name="Ireland A."/>
            <person name="Larimer J."/>
            <person name="McCowan C."/>
            <person name="Murphy C."/>
            <person name="Pearson M."/>
            <person name="Poon T.W."/>
            <person name="Priest M."/>
            <person name="Roberts A."/>
            <person name="Saif S."/>
            <person name="Shea T."/>
            <person name="Sisk P."/>
            <person name="Sykes S."/>
            <person name="Wortman J."/>
            <person name="Nusbaum C."/>
            <person name="Birren B."/>
        </authorList>
    </citation>
    <scope>NUCLEOTIDE SEQUENCE [LARGE SCALE GENOMIC DNA]</scope>
    <source>
        <strain evidence="7 8">CBS 101466</strain>
    </source>
</reference>
<feature type="coiled-coil region" evidence="4">
    <location>
        <begin position="216"/>
        <end position="250"/>
    </location>
</feature>
<feature type="domain" description="TATA element modulatory factor 1 TATA binding" evidence="6">
    <location>
        <begin position="711"/>
        <end position="825"/>
    </location>
</feature>
<dbReference type="RefSeq" id="XP_008716587.1">
    <property type="nucleotide sequence ID" value="XM_008718365.1"/>
</dbReference>
<dbReference type="Pfam" id="PF12329">
    <property type="entry name" value="TMF_DNA_bd"/>
    <property type="match status" value="1"/>
</dbReference>
<feature type="coiled-coil region" evidence="4">
    <location>
        <begin position="724"/>
        <end position="824"/>
    </location>
</feature>
<evidence type="ECO:0000256" key="4">
    <source>
        <dbReference type="SAM" id="Coils"/>
    </source>
</evidence>
<dbReference type="HOGENOM" id="CLU_013114_0_0_1"/>
<evidence type="ECO:0000256" key="3">
    <source>
        <dbReference type="ARBA" id="ARBA00023054"/>
    </source>
</evidence>
<feature type="compositionally biased region" description="Polar residues" evidence="5">
    <location>
        <begin position="85"/>
        <end position="111"/>
    </location>
</feature>
<name>W2S201_CYPE1</name>
<evidence type="ECO:0000256" key="1">
    <source>
        <dbReference type="ARBA" id="ARBA00004555"/>
    </source>
</evidence>
<dbReference type="InParanoid" id="W2S201"/>
<dbReference type="GO" id="GO:0005783">
    <property type="term" value="C:endoplasmic reticulum"/>
    <property type="evidence" value="ECO:0007669"/>
    <property type="project" value="TreeGrafter"/>
</dbReference>
<evidence type="ECO:0000259" key="6">
    <source>
        <dbReference type="Pfam" id="PF12325"/>
    </source>
</evidence>
<dbReference type="VEuPathDB" id="FungiDB:HMPREF1541_04017"/>
<evidence type="ECO:0000313" key="8">
    <source>
        <dbReference type="Proteomes" id="UP000030752"/>
    </source>
</evidence>
<feature type="compositionally biased region" description="Basic and acidic residues" evidence="5">
    <location>
        <begin position="397"/>
        <end position="407"/>
    </location>
</feature>
<dbReference type="FunCoup" id="W2S201">
    <property type="interactions" value="503"/>
</dbReference>
<dbReference type="PANTHER" id="PTHR46515">
    <property type="entry name" value="TATA ELEMENT MODULATORY FACTOR TMF1"/>
    <property type="match status" value="1"/>
</dbReference>
<dbReference type="InterPro" id="IPR052602">
    <property type="entry name" value="Growth_transcription_reg"/>
</dbReference>
<keyword evidence="8" id="KW-1185">Reference proteome</keyword>
<sequence>MASQKQQQKANRWGFLSQAVASVEAGLDTILAEDEAAPKRTAPVATKQAKDTPSSTRPSAELPRSGASTPGNDRLQARLAKAMAQKNQGRSESPAPTSTMDPQPENASVEQKASEEIGRGGKGPTDEVEETNVGGPQMSENPTVGEPSDATKDSTEPVIEERTKSTPSQTALDAPTSQADSLRPSTEAALNSTISSSVRASTESVNKADPALLHSQLEAEASRQKLQEELNDHIERIDGLQAKLKYLSAQAAKSAKDAAVAAEAGSTEKQILEKDEKIALLMQEGTTLQKTELTLRQTVKKLRQQTASTEKASSDNKQRAERAERNLRIVEDRARKAEAVAKRAEQNLASSAHATSGLEAVTKERDALNATLADIRTQLSRANARADAAESKATAEQLEKERKKTADLQDDITSAKVERELAEEKLKREIKDLKASLEREKAHSRAMETEMLGEQAALESKLESFRARAEEASSSDQGGVQAKLLRQIETLQSQYAAASQNWQGIEGSLLIRITNLEKERDEVAARESDVRRKLRETTSKLKRAERDLEDAQNRLPETEKLLGEAEEEGQRLSAKIKHLDGEVAQARKDLDEQKAQAERDTVRRIEEERAKWTASLQTQRIESPMSSFRKASGLALDVSDRPTSRRSSVFPDIPLRQQSHASLKGLSNGGMLETPSIVTSQDPDEYFNNVPPTPASQGHGNSPRALHDLVSTSTVGAGPSVQLVERMSANVRRLESEKAASKDEIARLTSQRDGSRSEVVNLMREVEEKRNVAERLKTLEEEYKALSDRYSTTLELLGEKSELVEELKADILDVKQMYRQLADTMGK</sequence>
<organism evidence="7 8">
    <name type="scientific">Cyphellophora europaea (strain CBS 101466)</name>
    <name type="common">Phialophora europaea</name>
    <dbReference type="NCBI Taxonomy" id="1220924"/>
    <lineage>
        <taxon>Eukaryota</taxon>
        <taxon>Fungi</taxon>
        <taxon>Dikarya</taxon>
        <taxon>Ascomycota</taxon>
        <taxon>Pezizomycotina</taxon>
        <taxon>Eurotiomycetes</taxon>
        <taxon>Chaetothyriomycetidae</taxon>
        <taxon>Chaetothyriales</taxon>
        <taxon>Cyphellophoraceae</taxon>
        <taxon>Cyphellophora</taxon>
    </lineage>
</organism>
<dbReference type="InterPro" id="IPR022092">
    <property type="entry name" value="TMF_DNA-bd"/>
</dbReference>
<feature type="compositionally biased region" description="Polar residues" evidence="5">
    <location>
        <begin position="165"/>
        <end position="205"/>
    </location>
</feature>
<protein>
    <recommendedName>
        <fullName evidence="6">TATA element modulatory factor 1 TATA binding domain-containing protein</fullName>
    </recommendedName>
</protein>
<feature type="compositionally biased region" description="Basic and acidic residues" evidence="5">
    <location>
        <begin position="149"/>
        <end position="164"/>
    </location>
</feature>
<dbReference type="PANTHER" id="PTHR46515:SF1">
    <property type="entry name" value="TATA ELEMENT MODULATORY FACTOR"/>
    <property type="match status" value="1"/>
</dbReference>
<dbReference type="Pfam" id="PF12325">
    <property type="entry name" value="TMF_TATA_bd"/>
    <property type="match status" value="1"/>
</dbReference>
<accession>W2S201</accession>
<comment type="subcellular location">
    <subcellularLocation>
        <location evidence="1">Golgi apparatus</location>
    </subcellularLocation>
</comment>
<gene>
    <name evidence="7" type="ORF">HMPREF1541_04017</name>
</gene>
<feature type="region of interest" description="Disordered" evidence="5">
    <location>
        <begin position="386"/>
        <end position="408"/>
    </location>
</feature>
<evidence type="ECO:0000313" key="7">
    <source>
        <dbReference type="EMBL" id="ETN42078.1"/>
    </source>
</evidence>
<dbReference type="GeneID" id="19971356"/>
<evidence type="ECO:0000256" key="5">
    <source>
        <dbReference type="SAM" id="MobiDB-lite"/>
    </source>
</evidence>
<keyword evidence="2" id="KW-0333">Golgi apparatus</keyword>
<dbReference type="STRING" id="1220924.W2S201"/>
<feature type="compositionally biased region" description="Basic and acidic residues" evidence="5">
    <location>
        <begin position="312"/>
        <end position="326"/>
    </location>
</feature>